<dbReference type="Proteomes" id="UP000663881">
    <property type="component" value="Unassembled WGS sequence"/>
</dbReference>
<dbReference type="EMBL" id="CAJOAZ010000437">
    <property type="protein sequence ID" value="CAF3648467.1"/>
    <property type="molecule type" value="Genomic_DNA"/>
</dbReference>
<evidence type="ECO:0000313" key="3">
    <source>
        <dbReference type="EMBL" id="CAF1023960.1"/>
    </source>
</evidence>
<reference evidence="3" key="1">
    <citation type="submission" date="2021-02" db="EMBL/GenBank/DDBJ databases">
        <authorList>
            <person name="Nowell W R."/>
        </authorList>
    </citation>
    <scope>NUCLEOTIDE SEQUENCE</scope>
</reference>
<evidence type="ECO:0000313" key="5">
    <source>
        <dbReference type="EMBL" id="CAF3684460.1"/>
    </source>
</evidence>
<dbReference type="EMBL" id="CAJNON010000092">
    <property type="protein sequence ID" value="CAF0951327.1"/>
    <property type="molecule type" value="Genomic_DNA"/>
</dbReference>
<dbReference type="Proteomes" id="UP000663844">
    <property type="component" value="Unassembled WGS sequence"/>
</dbReference>
<dbReference type="Proteomes" id="UP000663891">
    <property type="component" value="Unassembled WGS sequence"/>
</dbReference>
<feature type="compositionally biased region" description="Basic residues" evidence="1">
    <location>
        <begin position="12"/>
        <end position="24"/>
    </location>
</feature>
<accession>A0A814IFS3</accession>
<comment type="caution">
    <text evidence="3">The sequence shown here is derived from an EMBL/GenBank/DDBJ whole genome shotgun (WGS) entry which is preliminary data.</text>
</comment>
<dbReference type="EMBL" id="CAJNOG010000160">
    <property type="protein sequence ID" value="CAF1023960.1"/>
    <property type="molecule type" value="Genomic_DNA"/>
</dbReference>
<feature type="region of interest" description="Disordered" evidence="1">
    <location>
        <begin position="1"/>
        <end position="51"/>
    </location>
</feature>
<evidence type="ECO:0000313" key="6">
    <source>
        <dbReference type="Proteomes" id="UP000663845"/>
    </source>
</evidence>
<proteinExistence type="predicted"/>
<protein>
    <submittedName>
        <fullName evidence="3">Uncharacterized protein</fullName>
    </submittedName>
</protein>
<evidence type="ECO:0000313" key="4">
    <source>
        <dbReference type="EMBL" id="CAF3648467.1"/>
    </source>
</evidence>
<feature type="compositionally biased region" description="Basic and acidic residues" evidence="1">
    <location>
        <begin position="36"/>
        <end position="51"/>
    </location>
</feature>
<feature type="region of interest" description="Disordered" evidence="1">
    <location>
        <begin position="86"/>
        <end position="149"/>
    </location>
</feature>
<dbReference type="EMBL" id="CAJOAY010000525">
    <property type="protein sequence ID" value="CAF3684460.1"/>
    <property type="molecule type" value="Genomic_DNA"/>
</dbReference>
<dbReference type="AlphaFoldDB" id="A0A814IFS3"/>
<dbReference type="Proteomes" id="UP000663845">
    <property type="component" value="Unassembled WGS sequence"/>
</dbReference>
<evidence type="ECO:0000313" key="2">
    <source>
        <dbReference type="EMBL" id="CAF0951327.1"/>
    </source>
</evidence>
<name>A0A814IFS3_9BILA</name>
<sequence>MAALFPGAPKKIVAHHHKHHHQQQRPRSSQSGSKDMGQETRQHFREVRERMLNYVDEQQELEYYEVDLEPQSRHRSFHLRDLLDRVFADGKQAPNHRPSHSTPGPSRKQRTNPSTPVASRKNVSHHHGSARSSTPQVARRKTSAMPSTH</sequence>
<organism evidence="3 6">
    <name type="scientific">Adineta steineri</name>
    <dbReference type="NCBI Taxonomy" id="433720"/>
    <lineage>
        <taxon>Eukaryota</taxon>
        <taxon>Metazoa</taxon>
        <taxon>Spiralia</taxon>
        <taxon>Gnathifera</taxon>
        <taxon>Rotifera</taxon>
        <taxon>Eurotatoria</taxon>
        <taxon>Bdelloidea</taxon>
        <taxon>Adinetida</taxon>
        <taxon>Adinetidae</taxon>
        <taxon>Adineta</taxon>
    </lineage>
</organism>
<evidence type="ECO:0000256" key="1">
    <source>
        <dbReference type="SAM" id="MobiDB-lite"/>
    </source>
</evidence>
<gene>
    <name evidence="3" type="ORF">JYZ213_LOCUS17223</name>
    <name evidence="5" type="ORF">OKA104_LOCUS11358</name>
    <name evidence="4" type="ORF">OXD698_LOCUS8880</name>
    <name evidence="2" type="ORF">VCS650_LOCUS12080</name>
</gene>